<keyword evidence="3" id="KW-0378">Hydrolase</keyword>
<feature type="compositionally biased region" description="Basic and acidic residues" evidence="1">
    <location>
        <begin position="50"/>
        <end position="61"/>
    </location>
</feature>
<dbReference type="RefSeq" id="XP_021867781.1">
    <property type="nucleotide sequence ID" value="XM_022012370.1"/>
</dbReference>
<dbReference type="AlphaFoldDB" id="A0A1Y1U7E1"/>
<organism evidence="3 4">
    <name type="scientific">Kockovaella imperatae</name>
    <dbReference type="NCBI Taxonomy" id="4999"/>
    <lineage>
        <taxon>Eukaryota</taxon>
        <taxon>Fungi</taxon>
        <taxon>Dikarya</taxon>
        <taxon>Basidiomycota</taxon>
        <taxon>Agaricomycotina</taxon>
        <taxon>Tremellomycetes</taxon>
        <taxon>Tremellales</taxon>
        <taxon>Cuniculitremaceae</taxon>
        <taxon>Kockovaella</taxon>
    </lineage>
</organism>
<feature type="region of interest" description="Disordered" evidence="1">
    <location>
        <begin position="88"/>
        <end position="108"/>
    </location>
</feature>
<keyword evidence="4" id="KW-1185">Reference proteome</keyword>
<reference evidence="3 4" key="1">
    <citation type="submission" date="2017-03" db="EMBL/GenBank/DDBJ databases">
        <title>Widespread Adenine N6-methylation of Active Genes in Fungi.</title>
        <authorList>
            <consortium name="DOE Joint Genome Institute"/>
            <person name="Mondo S.J."/>
            <person name="Dannebaum R.O."/>
            <person name="Kuo R.C."/>
            <person name="Louie K.B."/>
            <person name="Bewick A.J."/>
            <person name="Labutti K."/>
            <person name="Haridas S."/>
            <person name="Kuo A."/>
            <person name="Salamov A."/>
            <person name="Ahrendt S.R."/>
            <person name="Lau R."/>
            <person name="Bowen B.P."/>
            <person name="Lipzen A."/>
            <person name="Sullivan W."/>
            <person name="Andreopoulos W.B."/>
            <person name="Clum A."/>
            <person name="Lindquist E."/>
            <person name="Daum C."/>
            <person name="Northen T.R."/>
            <person name="Ramamoorthy G."/>
            <person name="Schmitz R.J."/>
            <person name="Gryganskyi A."/>
            <person name="Culley D."/>
            <person name="Magnuson J."/>
            <person name="James T.Y."/>
            <person name="O'Malley M.A."/>
            <person name="Stajich J.E."/>
            <person name="Spatafora J.W."/>
            <person name="Visel A."/>
            <person name="Grigoriev I.V."/>
        </authorList>
    </citation>
    <scope>NUCLEOTIDE SEQUENCE [LARGE SCALE GENOMIC DNA]</scope>
    <source>
        <strain evidence="3 4">NRRL Y-17943</strain>
    </source>
</reference>
<protein>
    <submittedName>
        <fullName evidence="3">Alpha/Beta hydrolase protein</fullName>
    </submittedName>
</protein>
<dbReference type="GeneID" id="33554178"/>
<sequence>MLRRLMTQFRGIHRVERPRRPSKVPDPVIHSHPPFGPCLEPPLSEPPSLPERRHDGRKLEGKSGAWQRWDCVAPAAYPRSFEESVGGYSREHGPFPPGPANETKEERVQRCARDFRELLRKRYEGKTGGEKGLYMAVEGWRRPDPGGGAVLVCTHANGMNKESWFPVIKRLVDAPIDEVWLLDDTRHGASVDLNAGRLGILHNWEDGGRDVVNFVAHVLPSEWGMGEVLPWHKEQKRRVIGVGHSFGANALVQAAHARPDLFEALFLVEPMCVPSNVQHMEPLLPDFSLGMNAMKRRTQWGSLAEAQTAFAKSPVLGRWHPEINEVWARHGFVKTDNGVTLATPAWAEAAVFAEPFARGVGWDKLGQLRVPVGSVIGKDSQALGTLGEASELVLRPPGSVAEVVDGAGHLLVQEDPVAVAECLRRFLSHRARL</sequence>
<evidence type="ECO:0000259" key="2">
    <source>
        <dbReference type="Pfam" id="PF12697"/>
    </source>
</evidence>
<feature type="compositionally biased region" description="Pro residues" evidence="1">
    <location>
        <begin position="34"/>
        <end position="49"/>
    </location>
</feature>
<dbReference type="GO" id="GO:0016787">
    <property type="term" value="F:hydrolase activity"/>
    <property type="evidence" value="ECO:0007669"/>
    <property type="project" value="UniProtKB-KW"/>
</dbReference>
<dbReference type="EMBL" id="NBSH01000021">
    <property type="protein sequence ID" value="ORX33446.1"/>
    <property type="molecule type" value="Genomic_DNA"/>
</dbReference>
<dbReference type="STRING" id="4999.A0A1Y1U7E1"/>
<accession>A0A1Y1U7E1</accession>
<name>A0A1Y1U7E1_9TREE</name>
<gene>
    <name evidence="3" type="ORF">BD324DRAFT_280638</name>
</gene>
<dbReference type="InterPro" id="IPR050228">
    <property type="entry name" value="Carboxylesterase_BioH"/>
</dbReference>
<evidence type="ECO:0000256" key="1">
    <source>
        <dbReference type="SAM" id="MobiDB-lite"/>
    </source>
</evidence>
<feature type="domain" description="AB hydrolase-1" evidence="2">
    <location>
        <begin position="151"/>
        <end position="421"/>
    </location>
</feature>
<proteinExistence type="predicted"/>
<dbReference type="Proteomes" id="UP000193218">
    <property type="component" value="Unassembled WGS sequence"/>
</dbReference>
<evidence type="ECO:0000313" key="4">
    <source>
        <dbReference type="Proteomes" id="UP000193218"/>
    </source>
</evidence>
<evidence type="ECO:0000313" key="3">
    <source>
        <dbReference type="EMBL" id="ORX33446.1"/>
    </source>
</evidence>
<dbReference type="PANTHER" id="PTHR43194">
    <property type="entry name" value="HYDROLASE ALPHA/BETA FOLD FAMILY"/>
    <property type="match status" value="1"/>
</dbReference>
<dbReference type="Gene3D" id="3.40.50.1820">
    <property type="entry name" value="alpha/beta hydrolase"/>
    <property type="match status" value="1"/>
</dbReference>
<feature type="region of interest" description="Disordered" evidence="1">
    <location>
        <begin position="1"/>
        <end position="61"/>
    </location>
</feature>
<dbReference type="PANTHER" id="PTHR43194:SF2">
    <property type="entry name" value="PEROXISOMAL MEMBRANE PROTEIN LPX1"/>
    <property type="match status" value="1"/>
</dbReference>
<dbReference type="Pfam" id="PF12697">
    <property type="entry name" value="Abhydrolase_6"/>
    <property type="match status" value="1"/>
</dbReference>
<comment type="caution">
    <text evidence="3">The sequence shown here is derived from an EMBL/GenBank/DDBJ whole genome shotgun (WGS) entry which is preliminary data.</text>
</comment>
<dbReference type="OrthoDB" id="94039at2759"/>
<dbReference type="InParanoid" id="A0A1Y1U7E1"/>
<dbReference type="InterPro" id="IPR000073">
    <property type="entry name" value="AB_hydrolase_1"/>
</dbReference>
<dbReference type="SUPFAM" id="SSF53474">
    <property type="entry name" value="alpha/beta-Hydrolases"/>
    <property type="match status" value="1"/>
</dbReference>
<dbReference type="InterPro" id="IPR029058">
    <property type="entry name" value="AB_hydrolase_fold"/>
</dbReference>